<gene>
    <name evidence="1" type="ORF">HPC62_15090</name>
</gene>
<evidence type="ECO:0000313" key="1">
    <source>
        <dbReference type="EMBL" id="QKD83344.1"/>
    </source>
</evidence>
<dbReference type="Proteomes" id="UP000505210">
    <property type="component" value="Chromosome"/>
</dbReference>
<organism evidence="1 2">
    <name type="scientific">Thermoleptolyngbya sichuanensis A183</name>
    <dbReference type="NCBI Taxonomy" id="2737172"/>
    <lineage>
        <taxon>Bacteria</taxon>
        <taxon>Bacillati</taxon>
        <taxon>Cyanobacteriota</taxon>
        <taxon>Cyanophyceae</taxon>
        <taxon>Oculatellales</taxon>
        <taxon>Oculatellaceae</taxon>
        <taxon>Thermoleptolyngbya</taxon>
        <taxon>Thermoleptolyngbya sichuanensis</taxon>
    </lineage>
</organism>
<proteinExistence type="predicted"/>
<dbReference type="KEGG" id="theu:HPC62_15090"/>
<dbReference type="EMBL" id="CP053661">
    <property type="protein sequence ID" value="QKD83344.1"/>
    <property type="molecule type" value="Genomic_DNA"/>
</dbReference>
<accession>A0A6M8B8I9</accession>
<dbReference type="RefSeq" id="WP_172356982.1">
    <property type="nucleotide sequence ID" value="NZ_CP053661.1"/>
</dbReference>
<reference evidence="1 2" key="1">
    <citation type="submission" date="2020-05" db="EMBL/GenBank/DDBJ databases">
        <title>Complete genome sequence of of a novel Thermoleptolyngbya strain isolated from hot springs of Ganzi, Sichuan China.</title>
        <authorList>
            <person name="Tang J."/>
            <person name="Daroch M."/>
            <person name="Li L."/>
            <person name="Waleron K."/>
            <person name="Waleron M."/>
            <person name="Waleron M."/>
        </authorList>
    </citation>
    <scope>NUCLEOTIDE SEQUENCE [LARGE SCALE GENOMIC DNA]</scope>
    <source>
        <strain evidence="1 2">PKUAC-SCTA183</strain>
    </source>
</reference>
<keyword evidence="2" id="KW-1185">Reference proteome</keyword>
<name>A0A6M8B8I9_9CYAN</name>
<sequence length="161" mass="18214">MNAKDCVWQGLLGYWQNLFIHQNMLALGYRAWHGYISQGRGLLACRVAIAQPHTVDWSITTVPFSAQFIAQAAVPEFLRSLATEGRSTQPDFLDEAAIALLMEAIAQHDPTQSIVLLIENNGTVDINLLQHLAISPADCHRQVEQRWDEFQPYLTAFHWID</sequence>
<evidence type="ECO:0000313" key="2">
    <source>
        <dbReference type="Proteomes" id="UP000505210"/>
    </source>
</evidence>
<dbReference type="AlphaFoldDB" id="A0A6M8B8I9"/>
<protein>
    <submittedName>
        <fullName evidence="1">Uncharacterized protein</fullName>
    </submittedName>
</protein>